<reference evidence="3 5" key="2">
    <citation type="journal article" date="2018" name="Elife">
        <title>Functional genomics of lipid metabolism in the oleaginous yeast Rhodosporidium toruloides.</title>
        <authorList>
            <person name="Coradetti S.T."/>
            <person name="Pinel D."/>
            <person name="Geiselman G."/>
            <person name="Ito M."/>
            <person name="Mondo S."/>
            <person name="Reilly M.C."/>
            <person name="Cheng Y.F."/>
            <person name="Bauer S."/>
            <person name="Grigoriev I."/>
            <person name="Gladden J.M."/>
            <person name="Simmons B.A."/>
            <person name="Brem R."/>
            <person name="Arkin A.P."/>
            <person name="Skerker J.M."/>
        </authorList>
    </citation>
    <scope>NUCLEOTIDE SEQUENCE [LARGE SCALE GENOMIC DNA]</scope>
    <source>
        <strain evidence="3 5">NBRC 0880</strain>
    </source>
</reference>
<evidence type="ECO:0000313" key="3">
    <source>
        <dbReference type="EMBL" id="PRQ73202.1"/>
    </source>
</evidence>
<dbReference type="Proteomes" id="UP000239560">
    <property type="component" value="Unassembled WGS sequence"/>
</dbReference>
<feature type="region of interest" description="Disordered" evidence="1">
    <location>
        <begin position="535"/>
        <end position="572"/>
    </location>
</feature>
<protein>
    <recommendedName>
        <fullName evidence="6">Maintenance of telomere capping protein 1</fullName>
    </recommendedName>
</protein>
<proteinExistence type="predicted"/>
<dbReference type="EMBL" id="LCTV02000008">
    <property type="protein sequence ID" value="PRQ73202.1"/>
    <property type="molecule type" value="Genomic_DNA"/>
</dbReference>
<dbReference type="PANTHER" id="PTHR28265:SF1">
    <property type="entry name" value="MAINTENANCE OF TELOMERE CAPPING PROTEIN 1"/>
    <property type="match status" value="1"/>
</dbReference>
<keyword evidence="4" id="KW-1185">Reference proteome</keyword>
<dbReference type="Pfam" id="PF10310">
    <property type="entry name" value="DUF5427"/>
    <property type="match status" value="1"/>
</dbReference>
<feature type="compositionally biased region" description="Low complexity" evidence="1">
    <location>
        <begin position="174"/>
        <end position="211"/>
    </location>
</feature>
<accession>A0A0K3CFL7</accession>
<organism evidence="2 4">
    <name type="scientific">Rhodotorula toruloides</name>
    <name type="common">Yeast</name>
    <name type="synonym">Rhodosporidium toruloides</name>
    <dbReference type="NCBI Taxonomy" id="5286"/>
    <lineage>
        <taxon>Eukaryota</taxon>
        <taxon>Fungi</taxon>
        <taxon>Dikarya</taxon>
        <taxon>Basidiomycota</taxon>
        <taxon>Pucciniomycotina</taxon>
        <taxon>Microbotryomycetes</taxon>
        <taxon>Sporidiobolales</taxon>
        <taxon>Sporidiobolaceae</taxon>
        <taxon>Rhodotorula</taxon>
    </lineage>
</organism>
<feature type="compositionally biased region" description="Low complexity" evidence="1">
    <location>
        <begin position="28"/>
        <end position="47"/>
    </location>
</feature>
<evidence type="ECO:0000313" key="4">
    <source>
        <dbReference type="Proteomes" id="UP000199069"/>
    </source>
</evidence>
<evidence type="ECO:0000256" key="1">
    <source>
        <dbReference type="SAM" id="MobiDB-lite"/>
    </source>
</evidence>
<feature type="compositionally biased region" description="Low complexity" evidence="1">
    <location>
        <begin position="561"/>
        <end position="572"/>
    </location>
</feature>
<name>A0A0K3CFL7_RHOTO</name>
<dbReference type="InterPro" id="IPR018814">
    <property type="entry name" value="DUF5427"/>
</dbReference>
<dbReference type="STRING" id="5286.A0A0K3CFL7"/>
<feature type="compositionally biased region" description="Basic and acidic residues" evidence="1">
    <location>
        <begin position="112"/>
        <end position="121"/>
    </location>
</feature>
<feature type="region of interest" description="Disordered" evidence="1">
    <location>
        <begin position="25"/>
        <end position="220"/>
    </location>
</feature>
<feature type="compositionally biased region" description="Polar residues" evidence="1">
    <location>
        <begin position="122"/>
        <end position="136"/>
    </location>
</feature>
<evidence type="ECO:0000313" key="2">
    <source>
        <dbReference type="EMBL" id="CTR08514.1"/>
    </source>
</evidence>
<dbReference type="AlphaFoldDB" id="A0A0K3CFL7"/>
<dbReference type="OrthoDB" id="5594977at2759"/>
<feature type="compositionally biased region" description="Polar residues" evidence="1">
    <location>
        <begin position="101"/>
        <end position="111"/>
    </location>
</feature>
<dbReference type="EMBL" id="CWKI01000008">
    <property type="protein sequence ID" value="CTR08514.1"/>
    <property type="molecule type" value="Genomic_DNA"/>
</dbReference>
<evidence type="ECO:0000313" key="5">
    <source>
        <dbReference type="Proteomes" id="UP000239560"/>
    </source>
</evidence>
<dbReference type="PANTHER" id="PTHR28265">
    <property type="entry name" value="MAINTENANCE OF TELOMERE CAPPING PROTEIN 1"/>
    <property type="match status" value="1"/>
</dbReference>
<evidence type="ECO:0008006" key="6">
    <source>
        <dbReference type="Google" id="ProtNLM"/>
    </source>
</evidence>
<sequence>MSAPPRTSTGRSSRDDVLQFLDSLDTYSATAPKPSAAGGAGAAPGTTLPRSSSNHGGLGSSVGAGSKPPASASAAGGAPAKAAPNAAEAQSVLDFLDEITQRSSTPTASVKTSDRSLEKKSSVPSGLGRSTSRQNLTGAGGTGAAGQVPPRRSTDSVRSQWTVGGTPVGGGGTALPASPRSAAATAPQTASIASASAPPAASEDASKQQQQQGGGWGWSSMWSQASNVVQQASHLAQQARTAAEEQVKTATSGGAGGVAGGIAGIGGGLMKALGENEQAKKWSEGVISYAKGAHLDQLGKDLKSTTLKSLTDLLNAVAPPIAEHEVIQVSLSHDMVGYDGVETLVYRGLAKIMDQIEGGSLVVNKGTEEKPREVEGDEDVRDLNIVDGLTEAWKLAEASVDQLIKTTYKPPAPSSSSADGATVPVTTCPVYMRIQPCLAPVPFLPPACLPSTSSDPNSSKVLFFLLLLRDPTHNLVHTSMSQSMPASWLDIPFEENEWVEDQMVEIIRRSVEIIGQEYISHRMRAQAVAISQARAEAQQALDHHNAEQEQQEQEKTEEEASTAAQEARVGVV</sequence>
<feature type="compositionally biased region" description="Acidic residues" evidence="1">
    <location>
        <begin position="549"/>
        <end position="560"/>
    </location>
</feature>
<gene>
    <name evidence="2" type="primary">FGENESH: predicted gene_8.230</name>
    <name evidence="3" type="ORF">AAT19DRAFT_15955</name>
    <name evidence="2" type="ORF">BN2166_0043750</name>
</gene>
<feature type="compositionally biased region" description="Low complexity" evidence="1">
    <location>
        <begin position="63"/>
        <end position="89"/>
    </location>
</feature>
<dbReference type="OMA" id="RIHLVHD"/>
<dbReference type="Proteomes" id="UP000199069">
    <property type="component" value="Unassembled WGS sequence"/>
</dbReference>
<reference evidence="2 4" key="1">
    <citation type="submission" date="2015-07" db="EMBL/GenBank/DDBJ databases">
        <authorList>
            <person name="Cajimat M.N.B."/>
            <person name="Milazzo M.L."/>
            <person name="Fulhorst C.F."/>
        </authorList>
    </citation>
    <scope>NUCLEOTIDE SEQUENCE [LARGE SCALE GENOMIC DNA]</scope>
    <source>
        <strain evidence="2">Single colony</strain>
    </source>
</reference>